<keyword evidence="2" id="KW-1185">Reference proteome</keyword>
<accession>A0A0C4YPB0</accession>
<dbReference type="STRING" id="68895.RR42_s2317"/>
<protein>
    <submittedName>
        <fullName evidence="1">Uncharacterized protein</fullName>
    </submittedName>
</protein>
<sequence length="43" mass="4881">MTVLDTRALVWWVSRGTGGARAPCPLVTKDEKIRAYPHVKTIW</sequence>
<evidence type="ECO:0000313" key="2">
    <source>
        <dbReference type="Proteomes" id="UP000031843"/>
    </source>
</evidence>
<dbReference type="AlphaFoldDB" id="A0A0C4YPB0"/>
<evidence type="ECO:0000313" key="1">
    <source>
        <dbReference type="EMBL" id="AJG23899.1"/>
    </source>
</evidence>
<dbReference type="Proteomes" id="UP000031843">
    <property type="component" value="Chromosome secondary"/>
</dbReference>
<organism evidence="1 2">
    <name type="scientific">Cupriavidus basilensis</name>
    <dbReference type="NCBI Taxonomy" id="68895"/>
    <lineage>
        <taxon>Bacteria</taxon>
        <taxon>Pseudomonadati</taxon>
        <taxon>Pseudomonadota</taxon>
        <taxon>Betaproteobacteria</taxon>
        <taxon>Burkholderiales</taxon>
        <taxon>Burkholderiaceae</taxon>
        <taxon>Cupriavidus</taxon>
    </lineage>
</organism>
<name>A0A0C4YPB0_9BURK</name>
<dbReference type="KEGG" id="cbw:RR42_s2317"/>
<gene>
    <name evidence="1" type="ORF">RR42_s2317</name>
</gene>
<reference evidence="1 2" key="1">
    <citation type="journal article" date="2015" name="Genome Announc.">
        <title>Complete Genome Sequence of Cupriavidus basilensis 4G11, Isolated from the Oak Ridge Field Research Center Site.</title>
        <authorList>
            <person name="Ray J."/>
            <person name="Waters R.J."/>
            <person name="Skerker J.M."/>
            <person name="Kuehl J.V."/>
            <person name="Price M.N."/>
            <person name="Huang J."/>
            <person name="Chakraborty R."/>
            <person name="Arkin A.P."/>
            <person name="Deutschbauer A."/>
        </authorList>
    </citation>
    <scope>NUCLEOTIDE SEQUENCE [LARGE SCALE GENOMIC DNA]</scope>
    <source>
        <strain evidence="1">4G11</strain>
    </source>
</reference>
<proteinExistence type="predicted"/>
<dbReference type="EMBL" id="CP010537">
    <property type="protein sequence ID" value="AJG23899.1"/>
    <property type="molecule type" value="Genomic_DNA"/>
</dbReference>